<dbReference type="InterPro" id="IPR008920">
    <property type="entry name" value="TF_FadR/GntR_C"/>
</dbReference>
<evidence type="ECO:0000313" key="6">
    <source>
        <dbReference type="Proteomes" id="UP001153050"/>
    </source>
</evidence>
<dbReference type="RefSeq" id="WP_254020856.1">
    <property type="nucleotide sequence ID" value="NZ_CAKXZT010000149.1"/>
</dbReference>
<evidence type="ECO:0000313" key="5">
    <source>
        <dbReference type="EMBL" id="CAH2406269.1"/>
    </source>
</evidence>
<dbReference type="SMART" id="SM00345">
    <property type="entry name" value="HTH_GNTR"/>
    <property type="match status" value="1"/>
</dbReference>
<keyword evidence="6" id="KW-1185">Reference proteome</keyword>
<keyword evidence="1" id="KW-0805">Transcription regulation</keyword>
<feature type="domain" description="HTH gntR-type" evidence="4">
    <location>
        <begin position="16"/>
        <end position="83"/>
    </location>
</feature>
<accession>A0ABM9EAK2</accession>
<evidence type="ECO:0000259" key="4">
    <source>
        <dbReference type="PROSITE" id="PS50949"/>
    </source>
</evidence>
<proteinExistence type="predicted"/>
<evidence type="ECO:0000256" key="1">
    <source>
        <dbReference type="ARBA" id="ARBA00023015"/>
    </source>
</evidence>
<name>A0ABM9EAK2_9HYPH</name>
<gene>
    <name evidence="5" type="ORF">MES5069_520037</name>
</gene>
<dbReference type="SUPFAM" id="SSF46785">
    <property type="entry name" value="Winged helix' DNA-binding domain"/>
    <property type="match status" value="1"/>
</dbReference>
<dbReference type="InterPro" id="IPR036390">
    <property type="entry name" value="WH_DNA-bd_sf"/>
</dbReference>
<keyword evidence="2 5" id="KW-0238">DNA-binding</keyword>
<evidence type="ECO:0000256" key="3">
    <source>
        <dbReference type="ARBA" id="ARBA00023163"/>
    </source>
</evidence>
<sequence length="234" mass="26252">MASSTQLVIEDDRQPARLGDRVYQQIKEKLIRGAYEPGDKLTVRGLAEDLRVSSTPARDAINRLALEGALVYAGPKTVIVPHLEPQALEEITLMRLALEGLAAEKAAARVVDEDIEALKEMQLQINAGLDERRYAEALWSNKEFHFLIYKLCGMPYLLATIETLWLRIGASFNDLYPEFAEAKYGVHNHMAAIEGLVERDGSAVRAAIESDIRDGYRRIKRANRERHAGRSRPA</sequence>
<dbReference type="PANTHER" id="PTHR43537">
    <property type="entry name" value="TRANSCRIPTIONAL REGULATOR, GNTR FAMILY"/>
    <property type="match status" value="1"/>
</dbReference>
<dbReference type="Pfam" id="PF07729">
    <property type="entry name" value="FCD"/>
    <property type="match status" value="1"/>
</dbReference>
<dbReference type="Gene3D" id="1.10.10.10">
    <property type="entry name" value="Winged helix-like DNA-binding domain superfamily/Winged helix DNA-binding domain"/>
    <property type="match status" value="1"/>
</dbReference>
<dbReference type="PROSITE" id="PS50949">
    <property type="entry name" value="HTH_GNTR"/>
    <property type="match status" value="1"/>
</dbReference>
<comment type="caution">
    <text evidence="5">The sequence shown here is derived from an EMBL/GenBank/DDBJ whole genome shotgun (WGS) entry which is preliminary data.</text>
</comment>
<dbReference type="Pfam" id="PF00392">
    <property type="entry name" value="GntR"/>
    <property type="match status" value="1"/>
</dbReference>
<dbReference type="InterPro" id="IPR036388">
    <property type="entry name" value="WH-like_DNA-bd_sf"/>
</dbReference>
<protein>
    <submittedName>
        <fullName evidence="5">DNA-binding transcriptional regulator, GntR family</fullName>
    </submittedName>
</protein>
<dbReference type="SUPFAM" id="SSF48008">
    <property type="entry name" value="GntR ligand-binding domain-like"/>
    <property type="match status" value="1"/>
</dbReference>
<dbReference type="InterPro" id="IPR000524">
    <property type="entry name" value="Tscrpt_reg_HTH_GntR"/>
</dbReference>
<dbReference type="Proteomes" id="UP001153050">
    <property type="component" value="Unassembled WGS sequence"/>
</dbReference>
<dbReference type="PANTHER" id="PTHR43537:SF39">
    <property type="entry name" value="HTH-TYPE TRANSCRIPTIONAL REGULATOR MCBR"/>
    <property type="match status" value="1"/>
</dbReference>
<dbReference type="Gene3D" id="1.20.120.530">
    <property type="entry name" value="GntR ligand-binding domain-like"/>
    <property type="match status" value="1"/>
</dbReference>
<reference evidence="5 6" key="1">
    <citation type="submission" date="2022-03" db="EMBL/GenBank/DDBJ databases">
        <authorList>
            <person name="Brunel B."/>
        </authorList>
    </citation>
    <scope>NUCLEOTIDE SEQUENCE [LARGE SCALE GENOMIC DNA]</scope>
    <source>
        <strain evidence="5">STM5069sample</strain>
    </source>
</reference>
<dbReference type="EMBL" id="CAKXZT010000149">
    <property type="protein sequence ID" value="CAH2406269.1"/>
    <property type="molecule type" value="Genomic_DNA"/>
</dbReference>
<evidence type="ECO:0000256" key="2">
    <source>
        <dbReference type="ARBA" id="ARBA00023125"/>
    </source>
</evidence>
<dbReference type="GO" id="GO:0003677">
    <property type="term" value="F:DNA binding"/>
    <property type="evidence" value="ECO:0007669"/>
    <property type="project" value="UniProtKB-KW"/>
</dbReference>
<organism evidence="5 6">
    <name type="scientific">Mesorhizobium escarrei</name>
    <dbReference type="NCBI Taxonomy" id="666018"/>
    <lineage>
        <taxon>Bacteria</taxon>
        <taxon>Pseudomonadati</taxon>
        <taxon>Pseudomonadota</taxon>
        <taxon>Alphaproteobacteria</taxon>
        <taxon>Hyphomicrobiales</taxon>
        <taxon>Phyllobacteriaceae</taxon>
        <taxon>Mesorhizobium</taxon>
    </lineage>
</organism>
<dbReference type="SMART" id="SM00895">
    <property type="entry name" value="FCD"/>
    <property type="match status" value="1"/>
</dbReference>
<dbReference type="InterPro" id="IPR011711">
    <property type="entry name" value="GntR_C"/>
</dbReference>
<keyword evidence="3" id="KW-0804">Transcription</keyword>